<dbReference type="SUPFAM" id="SSF47473">
    <property type="entry name" value="EF-hand"/>
    <property type="match status" value="1"/>
</dbReference>
<evidence type="ECO:0000313" key="7">
    <source>
        <dbReference type="EMBL" id="CAD9638734.1"/>
    </source>
</evidence>
<dbReference type="Pfam" id="PF13499">
    <property type="entry name" value="EF-hand_7"/>
    <property type="match status" value="1"/>
</dbReference>
<evidence type="ECO:0000259" key="6">
    <source>
        <dbReference type="PROSITE" id="PS50222"/>
    </source>
</evidence>
<proteinExistence type="predicted"/>
<dbReference type="GO" id="GO:0005509">
    <property type="term" value="F:calcium ion binding"/>
    <property type="evidence" value="ECO:0007669"/>
    <property type="project" value="InterPro"/>
</dbReference>
<evidence type="ECO:0000256" key="4">
    <source>
        <dbReference type="ARBA" id="ARBA00022837"/>
    </source>
</evidence>
<feature type="domain" description="EF-hand" evidence="6">
    <location>
        <begin position="20"/>
        <end position="55"/>
    </location>
</feature>
<dbReference type="Gene3D" id="1.10.238.10">
    <property type="entry name" value="EF-hand"/>
    <property type="match status" value="1"/>
</dbReference>
<keyword evidence="5" id="KW-0007">Acetylation</keyword>
<organism evidence="7">
    <name type="scientific">Zooxanthella nutricula</name>
    <dbReference type="NCBI Taxonomy" id="1333877"/>
    <lineage>
        <taxon>Eukaryota</taxon>
        <taxon>Sar</taxon>
        <taxon>Alveolata</taxon>
        <taxon>Dinophyceae</taxon>
        <taxon>Peridiniales</taxon>
        <taxon>Peridiniales incertae sedis</taxon>
        <taxon>Zooxanthella</taxon>
    </lineage>
</organism>
<keyword evidence="3" id="KW-0677">Repeat</keyword>
<name>A0A6V0FMX7_9DINO</name>
<evidence type="ECO:0000256" key="5">
    <source>
        <dbReference type="ARBA" id="ARBA00022990"/>
    </source>
</evidence>
<evidence type="ECO:0000256" key="3">
    <source>
        <dbReference type="ARBA" id="ARBA00022737"/>
    </source>
</evidence>
<dbReference type="FunFam" id="1.10.238.10:FF:000001">
    <property type="entry name" value="Calmodulin 1"/>
    <property type="match status" value="1"/>
</dbReference>
<accession>A0A6V0FMX7</accession>
<dbReference type="InterPro" id="IPR018247">
    <property type="entry name" value="EF_Hand_1_Ca_BS"/>
</dbReference>
<dbReference type="PROSITE" id="PS00018">
    <property type="entry name" value="EF_HAND_1"/>
    <property type="match status" value="1"/>
</dbReference>
<dbReference type="InterPro" id="IPR011992">
    <property type="entry name" value="EF-hand-dom_pair"/>
</dbReference>
<dbReference type="EMBL" id="HBGW01089182">
    <property type="protein sequence ID" value="CAD9638734.1"/>
    <property type="molecule type" value="Transcribed_RNA"/>
</dbReference>
<feature type="domain" description="EF-hand" evidence="6">
    <location>
        <begin position="90"/>
        <end position="125"/>
    </location>
</feature>
<dbReference type="AlphaFoldDB" id="A0A6V0FMX7"/>
<dbReference type="PANTHER" id="PTHR23048">
    <property type="entry name" value="MYOSIN LIGHT CHAIN 1, 3"/>
    <property type="match status" value="1"/>
</dbReference>
<evidence type="ECO:0000256" key="2">
    <source>
        <dbReference type="ARBA" id="ARBA00022723"/>
    </source>
</evidence>
<dbReference type="InterPro" id="IPR002048">
    <property type="entry name" value="EF_hand_dom"/>
</dbReference>
<protein>
    <recommendedName>
        <fullName evidence="1">Calmodulin</fullName>
    </recommendedName>
</protein>
<dbReference type="GO" id="GO:0016460">
    <property type="term" value="C:myosin II complex"/>
    <property type="evidence" value="ECO:0007669"/>
    <property type="project" value="TreeGrafter"/>
</dbReference>
<reference evidence="7" key="1">
    <citation type="submission" date="2021-01" db="EMBL/GenBank/DDBJ databases">
        <authorList>
            <person name="Corre E."/>
            <person name="Pelletier E."/>
            <person name="Niang G."/>
            <person name="Scheremetjew M."/>
            <person name="Finn R."/>
            <person name="Kale V."/>
            <person name="Holt S."/>
            <person name="Cochrane G."/>
            <person name="Meng A."/>
            <person name="Brown T."/>
            <person name="Cohen L."/>
        </authorList>
    </citation>
    <scope>NUCLEOTIDE SEQUENCE</scope>
    <source>
        <strain evidence="7">RCC3387</strain>
    </source>
</reference>
<dbReference type="InterPro" id="IPR050230">
    <property type="entry name" value="CALM/Myosin/TropC-like"/>
</dbReference>
<evidence type="ECO:0000256" key="1">
    <source>
        <dbReference type="ARBA" id="ARBA00020786"/>
    </source>
</evidence>
<dbReference type="PROSITE" id="PS50222">
    <property type="entry name" value="EF_HAND_2"/>
    <property type="match status" value="2"/>
</dbReference>
<keyword evidence="4" id="KW-0106">Calcium</keyword>
<gene>
    <name evidence="7" type="ORF">BRAN1462_LOCUS56556</name>
</gene>
<sequence length="166" mass="18490">MSNFKLEIKLESPGAPLSQEQREVVEDNFKLLDRDKDGKLSIKEVGILFRAFGQNPTDEELAELLKPVPAAGLDVEGFCDFFRKSYKVPTSEEALVQAFQVFDLEGTGVISVEKFKEMLCSLGEPMPPDEVDKIMAEVEVDFAGQFSYKSLAKKLCDGPVRIPDLP</sequence>
<keyword evidence="2" id="KW-0479">Metal-binding</keyword>
<dbReference type="CDD" id="cd00051">
    <property type="entry name" value="EFh"/>
    <property type="match status" value="2"/>
</dbReference>
<dbReference type="PANTHER" id="PTHR23048:SF0">
    <property type="entry name" value="CALMODULIN LIKE 3"/>
    <property type="match status" value="1"/>
</dbReference>
<dbReference type="SMART" id="SM00054">
    <property type="entry name" value="EFh"/>
    <property type="match status" value="2"/>
</dbReference>
<dbReference type="Pfam" id="PF13202">
    <property type="entry name" value="EF-hand_5"/>
    <property type="match status" value="1"/>
</dbReference>